<dbReference type="PANTHER" id="PTHR21224">
    <property type="entry name" value="INTEGRATOR COMPLEX SUBUNIT 1"/>
    <property type="match status" value="1"/>
</dbReference>
<dbReference type="InterPro" id="IPR038902">
    <property type="entry name" value="INTS1"/>
</dbReference>
<feature type="non-terminal residue" evidence="1">
    <location>
        <position position="1"/>
    </location>
</feature>
<dbReference type="PANTHER" id="PTHR21224:SF1">
    <property type="entry name" value="INTEGRATOR COMPLEX SUBUNIT 1"/>
    <property type="match status" value="1"/>
</dbReference>
<dbReference type="EMBL" id="CAJOBI010349651">
    <property type="protein sequence ID" value="CAF5220342.1"/>
    <property type="molecule type" value="Genomic_DNA"/>
</dbReference>
<evidence type="ECO:0000313" key="1">
    <source>
        <dbReference type="EMBL" id="CAF5220342.1"/>
    </source>
</evidence>
<name>A0A8S3JT47_9BILA</name>
<comment type="caution">
    <text evidence="1">The sequence shown here is derived from an EMBL/GenBank/DDBJ whole genome shotgun (WGS) entry which is preliminary data.</text>
</comment>
<proteinExistence type="predicted"/>
<dbReference type="Proteomes" id="UP000676336">
    <property type="component" value="Unassembled WGS sequence"/>
</dbReference>
<evidence type="ECO:0000313" key="2">
    <source>
        <dbReference type="Proteomes" id="UP000676336"/>
    </source>
</evidence>
<dbReference type="AlphaFoldDB" id="A0A8S3JT47"/>
<organism evidence="1 2">
    <name type="scientific">Rotaria magnacalcarata</name>
    <dbReference type="NCBI Taxonomy" id="392030"/>
    <lineage>
        <taxon>Eukaryota</taxon>
        <taxon>Metazoa</taxon>
        <taxon>Spiralia</taxon>
        <taxon>Gnathifera</taxon>
        <taxon>Rotifera</taxon>
        <taxon>Eurotatoria</taxon>
        <taxon>Bdelloidea</taxon>
        <taxon>Philodinida</taxon>
        <taxon>Philodinidae</taxon>
        <taxon>Rotaria</taxon>
    </lineage>
</organism>
<sequence length="94" mass="10752">MFRPGCYKNDQTHWPDEFIEAYVEDALGEQNWIKNPDCRLFVSNIQTAFNTRPCTWKLDGFKLYPALPISTSTTITAQISSTLNDETSNDSNNN</sequence>
<accession>A0A8S3JT47</accession>
<reference evidence="1" key="1">
    <citation type="submission" date="2021-02" db="EMBL/GenBank/DDBJ databases">
        <authorList>
            <person name="Nowell W R."/>
        </authorList>
    </citation>
    <scope>NUCLEOTIDE SEQUENCE</scope>
</reference>
<dbReference type="GO" id="GO:0034474">
    <property type="term" value="P:U2 snRNA 3'-end processing"/>
    <property type="evidence" value="ECO:0007669"/>
    <property type="project" value="InterPro"/>
</dbReference>
<dbReference type="GO" id="GO:0032039">
    <property type="term" value="C:integrator complex"/>
    <property type="evidence" value="ECO:0007669"/>
    <property type="project" value="InterPro"/>
</dbReference>
<gene>
    <name evidence="1" type="ORF">SMN809_LOCUS81851</name>
</gene>
<protein>
    <submittedName>
        <fullName evidence="1">Uncharacterized protein</fullName>
    </submittedName>
</protein>